<dbReference type="GO" id="GO:0005886">
    <property type="term" value="C:plasma membrane"/>
    <property type="evidence" value="ECO:0007669"/>
    <property type="project" value="UniProtKB-SubCell"/>
</dbReference>
<keyword evidence="8" id="KW-0406">Ion transport</keyword>
<feature type="transmembrane region" description="Helical" evidence="8">
    <location>
        <begin position="82"/>
        <end position="101"/>
    </location>
</feature>
<dbReference type="PANTHER" id="PTHR28259:SF1">
    <property type="entry name" value="FLUORIDE EXPORT PROTEIN 1-RELATED"/>
    <property type="match status" value="1"/>
</dbReference>
<dbReference type="EMBL" id="REFZ01000012">
    <property type="protein sequence ID" value="RQG98861.1"/>
    <property type="molecule type" value="Genomic_DNA"/>
</dbReference>
<keyword evidence="2 8" id="KW-1003">Cell membrane</keyword>
<comment type="activity regulation">
    <text evidence="8">Na(+) is not transported, but it plays an essential structural role and its presence is essential for fluoride channel function.</text>
</comment>
<keyword evidence="8" id="KW-0407">Ion channel</keyword>
<evidence type="ECO:0000256" key="7">
    <source>
        <dbReference type="ARBA" id="ARBA00035585"/>
    </source>
</evidence>
<dbReference type="GO" id="GO:0140114">
    <property type="term" value="P:cellular detoxification of fluoride"/>
    <property type="evidence" value="ECO:0007669"/>
    <property type="project" value="UniProtKB-UniRule"/>
</dbReference>
<organism evidence="9 10">
    <name type="scientific">Natrarchaeobius chitinivorans</name>
    <dbReference type="NCBI Taxonomy" id="1679083"/>
    <lineage>
        <taxon>Archaea</taxon>
        <taxon>Methanobacteriati</taxon>
        <taxon>Methanobacteriota</taxon>
        <taxon>Stenosarchaea group</taxon>
        <taxon>Halobacteria</taxon>
        <taxon>Halobacteriales</taxon>
        <taxon>Natrialbaceae</taxon>
        <taxon>Natrarchaeobius</taxon>
    </lineage>
</organism>
<evidence type="ECO:0000313" key="10">
    <source>
        <dbReference type="Proteomes" id="UP000281431"/>
    </source>
</evidence>
<evidence type="ECO:0000256" key="2">
    <source>
        <dbReference type="ARBA" id="ARBA00022475"/>
    </source>
</evidence>
<feature type="transmembrane region" description="Helical" evidence="8">
    <location>
        <begin position="57"/>
        <end position="76"/>
    </location>
</feature>
<evidence type="ECO:0000256" key="8">
    <source>
        <dbReference type="HAMAP-Rule" id="MF_00454"/>
    </source>
</evidence>
<feature type="transmembrane region" description="Helical" evidence="8">
    <location>
        <begin position="113"/>
        <end position="137"/>
    </location>
</feature>
<dbReference type="GO" id="GO:0046872">
    <property type="term" value="F:metal ion binding"/>
    <property type="evidence" value="ECO:0007669"/>
    <property type="project" value="UniProtKB-KW"/>
</dbReference>
<evidence type="ECO:0000256" key="3">
    <source>
        <dbReference type="ARBA" id="ARBA00022692"/>
    </source>
</evidence>
<gene>
    <name evidence="8" type="primary">fluC</name>
    <name evidence="8" type="synonym">crcB</name>
    <name evidence="9" type="ORF">EA472_16310</name>
</gene>
<accession>A0A3N6MRG4</accession>
<evidence type="ECO:0000313" key="9">
    <source>
        <dbReference type="EMBL" id="RQG98861.1"/>
    </source>
</evidence>
<keyword evidence="8" id="KW-0479">Metal-binding</keyword>
<dbReference type="GO" id="GO:0062054">
    <property type="term" value="F:fluoride channel activity"/>
    <property type="evidence" value="ECO:0007669"/>
    <property type="project" value="UniProtKB-UniRule"/>
</dbReference>
<dbReference type="Proteomes" id="UP000281431">
    <property type="component" value="Unassembled WGS sequence"/>
</dbReference>
<evidence type="ECO:0000256" key="5">
    <source>
        <dbReference type="ARBA" id="ARBA00023136"/>
    </source>
</evidence>
<comment type="caution">
    <text evidence="9">The sequence shown here is derived from an EMBL/GenBank/DDBJ whole genome shotgun (WGS) entry which is preliminary data.</text>
</comment>
<evidence type="ECO:0000256" key="1">
    <source>
        <dbReference type="ARBA" id="ARBA00004651"/>
    </source>
</evidence>
<dbReference type="Pfam" id="PF02537">
    <property type="entry name" value="CRCB"/>
    <property type="match status" value="1"/>
</dbReference>
<keyword evidence="10" id="KW-1185">Reference proteome</keyword>
<keyword evidence="4 8" id="KW-1133">Transmembrane helix</keyword>
<name>A0A3N6MRG4_NATCH</name>
<keyword evidence="8" id="KW-0813">Transport</keyword>
<reference evidence="9 10" key="1">
    <citation type="submission" date="2018-10" db="EMBL/GenBank/DDBJ databases">
        <title>Natrarchaeobius chitinivorans gen. nov., sp. nov., and Natrarchaeobius haloalkaliphilus sp. nov., alkaliphilic, chitin-utilizing haloarchaea from hypersaline alkaline lakes.</title>
        <authorList>
            <person name="Sorokin D.Y."/>
            <person name="Elcheninov A.G."/>
            <person name="Kostrikina N.A."/>
            <person name="Bale N.J."/>
            <person name="Sinninghe Damste J.S."/>
            <person name="Khijniak T.V."/>
            <person name="Kublanov I.V."/>
            <person name="Toshchakov S.V."/>
        </authorList>
    </citation>
    <scope>NUCLEOTIDE SEQUENCE [LARGE SCALE GENOMIC DNA]</scope>
    <source>
        <strain evidence="9 10">AArcht7</strain>
    </source>
</reference>
<feature type="binding site" evidence="8">
    <location>
        <position position="91"/>
    </location>
    <ligand>
        <name>Na(+)</name>
        <dbReference type="ChEBI" id="CHEBI:29101"/>
        <note>structural</note>
    </ligand>
</feature>
<dbReference type="PANTHER" id="PTHR28259">
    <property type="entry name" value="FLUORIDE EXPORT PROTEIN 1-RELATED"/>
    <property type="match status" value="1"/>
</dbReference>
<evidence type="ECO:0000256" key="6">
    <source>
        <dbReference type="ARBA" id="ARBA00035120"/>
    </source>
</evidence>
<feature type="binding site" evidence="8">
    <location>
        <position position="94"/>
    </location>
    <ligand>
        <name>Na(+)</name>
        <dbReference type="ChEBI" id="CHEBI:29101"/>
        <note>structural</note>
    </ligand>
</feature>
<keyword evidence="5 8" id="KW-0472">Membrane</keyword>
<keyword evidence="8" id="KW-0915">Sodium</keyword>
<keyword evidence="3 8" id="KW-0812">Transmembrane</keyword>
<proteinExistence type="inferred from homology"/>
<protein>
    <recommendedName>
        <fullName evidence="8">Fluoride-specific ion channel FluC</fullName>
    </recommendedName>
</protein>
<dbReference type="OrthoDB" id="304656at2157"/>
<evidence type="ECO:0000256" key="4">
    <source>
        <dbReference type="ARBA" id="ARBA00022989"/>
    </source>
</evidence>
<sequence length="142" mass="14490">MAPGGSLEGGLAAIVLLADWITFDPEPAHLVGAGGAIGALLRYGVYRGLSSERFPWPTLAVNVIGSFLFGLAIFAGAGESTIQFVGIGICGAFTTFSSFSVETVQLYERGDRTLAVANAAGNLVLSVAGIGLAWVLVAVGPF</sequence>
<feature type="transmembrane region" description="Helical" evidence="8">
    <location>
        <begin position="27"/>
        <end position="45"/>
    </location>
</feature>
<dbReference type="HAMAP" id="MF_00454">
    <property type="entry name" value="FluC"/>
    <property type="match status" value="1"/>
</dbReference>
<comment type="similarity">
    <text evidence="6 8">Belongs to the fluoride channel Fluc/FEX (TC 1.A.43) family.</text>
</comment>
<comment type="subcellular location">
    <subcellularLocation>
        <location evidence="1 8">Cell membrane</location>
        <topology evidence="1 8">Multi-pass membrane protein</topology>
    </subcellularLocation>
</comment>
<comment type="catalytic activity">
    <reaction evidence="7">
        <text>fluoride(in) = fluoride(out)</text>
        <dbReference type="Rhea" id="RHEA:76159"/>
        <dbReference type="ChEBI" id="CHEBI:17051"/>
    </reaction>
    <physiologicalReaction direction="left-to-right" evidence="7">
        <dbReference type="Rhea" id="RHEA:76160"/>
    </physiologicalReaction>
</comment>
<comment type="function">
    <text evidence="8">Fluoride-specific ion channel. Important for reducing fluoride concentration in the cell, thus reducing its toxicity.</text>
</comment>
<dbReference type="AlphaFoldDB" id="A0A3N6MRG4"/>
<dbReference type="InterPro" id="IPR003691">
    <property type="entry name" value="FluC"/>
</dbReference>